<evidence type="ECO:0000313" key="2">
    <source>
        <dbReference type="EMBL" id="MBN4068479.1"/>
    </source>
</evidence>
<reference evidence="2 3" key="1">
    <citation type="submission" date="2021-02" db="EMBL/GenBank/DDBJ databases">
        <title>Activity-based single-cell genomes from oceanic crustal fluid captures similar information to metagenomic and metatranscriptomic surveys with orders of magnitude less sampling.</title>
        <authorList>
            <person name="D'Angelo T.S."/>
            <person name="Orcutt B.N."/>
        </authorList>
    </citation>
    <scope>NUCLEOTIDE SEQUENCE [LARGE SCALE GENOMIC DNA]</scope>
    <source>
        <strain evidence="2">AH-315-G02</strain>
    </source>
</reference>
<dbReference type="EMBL" id="JAFITO010000018">
    <property type="protein sequence ID" value="MBN4068479.1"/>
    <property type="molecule type" value="Genomic_DNA"/>
</dbReference>
<feature type="chain" id="PRO_5047407842" evidence="1">
    <location>
        <begin position="25"/>
        <end position="112"/>
    </location>
</feature>
<keyword evidence="3" id="KW-1185">Reference proteome</keyword>
<organism evidence="2 3">
    <name type="scientific">Desulfotalea psychrophila</name>
    <dbReference type="NCBI Taxonomy" id="84980"/>
    <lineage>
        <taxon>Bacteria</taxon>
        <taxon>Pseudomonadati</taxon>
        <taxon>Thermodesulfobacteriota</taxon>
        <taxon>Desulfobulbia</taxon>
        <taxon>Desulfobulbales</taxon>
        <taxon>Desulfocapsaceae</taxon>
        <taxon>Desulfotalea</taxon>
    </lineage>
</organism>
<comment type="caution">
    <text evidence="2">The sequence shown here is derived from an EMBL/GenBank/DDBJ whole genome shotgun (WGS) entry which is preliminary data.</text>
</comment>
<dbReference type="Proteomes" id="UP000717534">
    <property type="component" value="Unassembled WGS sequence"/>
</dbReference>
<proteinExistence type="predicted"/>
<evidence type="ECO:0000313" key="3">
    <source>
        <dbReference type="Proteomes" id="UP000717534"/>
    </source>
</evidence>
<accession>A0ABS3AUR1</accession>
<evidence type="ECO:0000256" key="1">
    <source>
        <dbReference type="SAM" id="SignalP"/>
    </source>
</evidence>
<keyword evidence="1" id="KW-0732">Signal</keyword>
<protein>
    <submittedName>
        <fullName evidence="2">Uncharacterized protein</fullName>
    </submittedName>
</protein>
<name>A0ABS3AUR1_9BACT</name>
<sequence>MKAKKMILSSFITLGLMFGGVAYAADLDGAIIERIGVNPDVSGYTTSSNIVFVSHSSFPAGTALQCVLHKDMGDAGLATALTAMSLGKSVWLRVGSTDVTKITTATIMYLNK</sequence>
<feature type="signal peptide" evidence="1">
    <location>
        <begin position="1"/>
        <end position="24"/>
    </location>
</feature>
<gene>
    <name evidence="2" type="ORF">JYU06_03010</name>
</gene>